<evidence type="ECO:0000313" key="2">
    <source>
        <dbReference type="EMBL" id="KAK7021781.1"/>
    </source>
</evidence>
<accession>A0AAW0B869</accession>
<protein>
    <submittedName>
        <fullName evidence="2">Uncharacterized protein</fullName>
    </submittedName>
</protein>
<gene>
    <name evidence="2" type="ORF">VNI00_017292</name>
</gene>
<reference evidence="2 3" key="1">
    <citation type="submission" date="2024-01" db="EMBL/GenBank/DDBJ databases">
        <title>A draft genome for a cacao thread blight-causing isolate of Paramarasmius palmivorus.</title>
        <authorList>
            <person name="Baruah I.K."/>
            <person name="Bukari Y."/>
            <person name="Amoako-Attah I."/>
            <person name="Meinhardt L.W."/>
            <person name="Bailey B.A."/>
            <person name="Cohen S.P."/>
        </authorList>
    </citation>
    <scope>NUCLEOTIDE SEQUENCE [LARGE SCALE GENOMIC DNA]</scope>
    <source>
        <strain evidence="2 3">GH-12</strain>
    </source>
</reference>
<feature type="region of interest" description="Disordered" evidence="1">
    <location>
        <begin position="137"/>
        <end position="164"/>
    </location>
</feature>
<evidence type="ECO:0000313" key="3">
    <source>
        <dbReference type="Proteomes" id="UP001383192"/>
    </source>
</evidence>
<comment type="caution">
    <text evidence="2">The sequence shown here is derived from an EMBL/GenBank/DDBJ whole genome shotgun (WGS) entry which is preliminary data.</text>
</comment>
<dbReference type="EMBL" id="JAYKXP010000163">
    <property type="protein sequence ID" value="KAK7021781.1"/>
    <property type="molecule type" value="Genomic_DNA"/>
</dbReference>
<evidence type="ECO:0000256" key="1">
    <source>
        <dbReference type="SAM" id="MobiDB-lite"/>
    </source>
</evidence>
<dbReference type="Proteomes" id="UP001383192">
    <property type="component" value="Unassembled WGS sequence"/>
</dbReference>
<name>A0AAW0B869_9AGAR</name>
<proteinExistence type="predicted"/>
<sequence>MRFDDFLTCFRGALVAGVQEYAVTIIGFDGKRFTWEHLSNSIVEITDDQKERIEAILLEGAPCEPSGAGETGDEEFLRDAGDGGVGINPEEAFEEELEEAIEGQNESGDFQQYYEECIGNISREIPLHLTHNAHLKTTRSEEDSDYLSIQEQTRPPRRRRTNISETSLLHDKAIQAEHNTPSSSLRDLGMYGLVIHMDLKILICTRCQTALPLSYMLGHIQTGQILGKTFHHGYAQEIAKTGPNRIPQFKEKLDRALKALNLPIRVDDIIDVDGVDPESVARWRTATGTKFIEGVRTISQCYWCKGCGVLSKSKSVRGKQCHNSKEHMKTQWVTVKGQSACETHTAFVRWFPIQDTDQTTPLQPAERSDVQDVFEAMGAEAETLVTNRPNAPHHPFFHEFGIDKFLANFRGEDIAGLFRIDSETQEKTTFRHLIGLFEATFEKDCSLIKEKHPSIRMKLVENVGAAIRRRAPLFTPSPNRTTRRRYYLVQVKLIYGLICHRKEPIISPHTKSTLFHISKALDEALKELEYILSQEELVLDNAQKALYKVLGRLFFPRGDRYEDEVSSNPFMCPVTVFLAALWVNSNGERSSLWSVSPEIAKLQFCIRLAAFHIAVEGLNNKGHTTGNESSTDPAMWIDELTGFTSRYLSEDGVYPFSMVRHHMHQVTKIVKNTSRPALIKDLGNEKILILDHEMSFPQLADSAKVALRDAEAYILQYVLFAKQSTLSTFINDMPFLQGPFGKLLSSVAPFPKSEDESKALLQHLLHHGDLGESGQIDESKCLKWLSSISTAWTMVIPLLHIYQGPPGRGTEEVEYTYSVDQSDGQQNLQREVFQGNHVLVIRADRGKMVPRSGVLQRIVRILPYQLSVVLYILLGVVRPLEWRFATQSWFPVDPEKRSQAISCLQTRIIASFGISWSSDKLSACLAAWFQKYIGTSIGLRIYRHIILFFIRILIKVPETEREDLLDLAEEVSGHTPATGNLNYGITRTGQGEKFFTKYVQLGEAYHTMFGIQTFAPRSSDRRESSSEMENSSEMESHGEPEVMGDDTDSERNSEDDSVFTDHSPRRSGRLLQTRSSTPKSSSSVLRAGRGRPRSRDERENEMENSGEMESHGEPEVMGDDTDSERNSEDDSIFTDHSPRRSGRLLQTRSSTPESSSSIPLGIAVLPGHLIQEPDFVLPLPSQSGISVVLPRLATILRNDNTL</sequence>
<organism evidence="2 3">
    <name type="scientific">Paramarasmius palmivorus</name>
    <dbReference type="NCBI Taxonomy" id="297713"/>
    <lineage>
        <taxon>Eukaryota</taxon>
        <taxon>Fungi</taxon>
        <taxon>Dikarya</taxon>
        <taxon>Basidiomycota</taxon>
        <taxon>Agaricomycotina</taxon>
        <taxon>Agaricomycetes</taxon>
        <taxon>Agaricomycetidae</taxon>
        <taxon>Agaricales</taxon>
        <taxon>Marasmiineae</taxon>
        <taxon>Marasmiaceae</taxon>
        <taxon>Paramarasmius</taxon>
    </lineage>
</organism>
<feature type="region of interest" description="Disordered" evidence="1">
    <location>
        <begin position="1016"/>
        <end position="1157"/>
    </location>
</feature>
<dbReference type="AlphaFoldDB" id="A0AAW0B869"/>
<keyword evidence="3" id="KW-1185">Reference proteome</keyword>